<feature type="transmembrane region" description="Helical" evidence="2">
    <location>
        <begin position="15"/>
        <end position="36"/>
    </location>
</feature>
<feature type="compositionally biased region" description="Basic and acidic residues" evidence="1">
    <location>
        <begin position="55"/>
        <end position="87"/>
    </location>
</feature>
<protein>
    <submittedName>
        <fullName evidence="3">Zn-dependent protease</fullName>
    </submittedName>
</protein>
<gene>
    <name evidence="3" type="ORF">ERS852470_02909</name>
</gene>
<dbReference type="Proteomes" id="UP000095558">
    <property type="component" value="Unassembled WGS sequence"/>
</dbReference>
<dbReference type="OrthoDB" id="9795666at2"/>
<proteinExistence type="predicted"/>
<keyword evidence="3" id="KW-0645">Protease</keyword>
<evidence type="ECO:0000313" key="4">
    <source>
        <dbReference type="Proteomes" id="UP000095558"/>
    </source>
</evidence>
<sequence>MNLEKIKKILKSKKGIVASGVIVGTIVIGIIGGVLVNGASKSNDIAENNKPVINNKKEDNKKDKDESVVSKENNNAEDKKEEVKETESNINMPENSTSSNDININNTNKNNSQSSSSNANSNTSNNNSSNTSSNTNSNTSSNTNSNTSSNTNSNTSNGSTHTHSWNPIIEQVHHDEVGHWEDVVVTPAWTESIPVYEEREVAICNGCGADITSNIDKHMTDNILAGNMACTGWHTDYKQIQVGTNNVNHPAVTEKKWVVDKAAWTETVTVGHSCSCGATK</sequence>
<accession>A0A174GNJ0</accession>
<feature type="region of interest" description="Disordered" evidence="1">
    <location>
        <begin position="42"/>
        <end position="164"/>
    </location>
</feature>
<organism evidence="3 4">
    <name type="scientific">Clostridium disporicum</name>
    <dbReference type="NCBI Taxonomy" id="84024"/>
    <lineage>
        <taxon>Bacteria</taxon>
        <taxon>Bacillati</taxon>
        <taxon>Bacillota</taxon>
        <taxon>Clostridia</taxon>
        <taxon>Eubacteriales</taxon>
        <taxon>Clostridiaceae</taxon>
        <taxon>Clostridium</taxon>
    </lineage>
</organism>
<dbReference type="RefSeq" id="WP_055277597.1">
    <property type="nucleotide sequence ID" value="NZ_CYZV01000036.1"/>
</dbReference>
<feature type="compositionally biased region" description="Low complexity" evidence="1">
    <location>
        <begin position="95"/>
        <end position="160"/>
    </location>
</feature>
<keyword evidence="2" id="KW-0812">Transmembrane</keyword>
<keyword evidence="2" id="KW-0472">Membrane</keyword>
<evidence type="ECO:0000313" key="3">
    <source>
        <dbReference type="EMBL" id="CUO63521.1"/>
    </source>
</evidence>
<reference evidence="3 4" key="1">
    <citation type="submission" date="2015-09" db="EMBL/GenBank/DDBJ databases">
        <authorList>
            <consortium name="Pathogen Informatics"/>
        </authorList>
    </citation>
    <scope>NUCLEOTIDE SEQUENCE [LARGE SCALE GENOMIC DNA]</scope>
    <source>
        <strain evidence="3 4">2789STDY5834855</strain>
    </source>
</reference>
<evidence type="ECO:0000256" key="1">
    <source>
        <dbReference type="SAM" id="MobiDB-lite"/>
    </source>
</evidence>
<dbReference type="GO" id="GO:0008233">
    <property type="term" value="F:peptidase activity"/>
    <property type="evidence" value="ECO:0007669"/>
    <property type="project" value="UniProtKB-KW"/>
</dbReference>
<keyword evidence="2" id="KW-1133">Transmembrane helix</keyword>
<keyword evidence="3" id="KW-0378">Hydrolase</keyword>
<name>A0A174GNJ0_9CLOT</name>
<dbReference type="EMBL" id="CYZV01000036">
    <property type="protein sequence ID" value="CUO63521.1"/>
    <property type="molecule type" value="Genomic_DNA"/>
</dbReference>
<dbReference type="AlphaFoldDB" id="A0A174GNJ0"/>
<evidence type="ECO:0000256" key="2">
    <source>
        <dbReference type="SAM" id="Phobius"/>
    </source>
</evidence>
<dbReference type="GO" id="GO:0006508">
    <property type="term" value="P:proteolysis"/>
    <property type="evidence" value="ECO:0007669"/>
    <property type="project" value="UniProtKB-KW"/>
</dbReference>